<proteinExistence type="inferred from homology"/>
<evidence type="ECO:0000256" key="4">
    <source>
        <dbReference type="ARBA" id="ARBA00022723"/>
    </source>
</evidence>
<keyword evidence="8 9" id="KW-0051">Antiviral defense</keyword>
<dbReference type="STRING" id="883156.HMPREF9282_01050"/>
<feature type="binding site" evidence="9">
    <location>
        <position position="8"/>
    </location>
    <ligand>
        <name>Mg(2+)</name>
        <dbReference type="ChEBI" id="CHEBI:18420"/>
        <note>catalytic</note>
    </ligand>
</feature>
<evidence type="ECO:0000256" key="9">
    <source>
        <dbReference type="HAMAP-Rule" id="MF_01471"/>
    </source>
</evidence>
<keyword evidence="3 9" id="KW-0540">Nuclease</keyword>
<dbReference type="EC" id="3.1.-.-" evidence="9"/>
<dbReference type="Pfam" id="PF09827">
    <property type="entry name" value="CRISPR_Cas2"/>
    <property type="match status" value="1"/>
</dbReference>
<sequence length="96" mass="11349">MYVLVAYDINTETAEGRRRLRQVAKTCLNYGQRVQNSIFECSVDEGEFRRLKYELKKIIDSELDNLRFYRLGKNYKNSIETMGQDRSYDVEGPLII</sequence>
<dbReference type="RefSeq" id="WP_006555937.1">
    <property type="nucleotide sequence ID" value="NZ_JH992937.1"/>
</dbReference>
<dbReference type="PANTHER" id="PTHR34405">
    <property type="entry name" value="CRISPR-ASSOCIATED ENDORIBONUCLEASE CAS2"/>
    <property type="match status" value="1"/>
</dbReference>
<reference evidence="11 12" key="1">
    <citation type="submission" date="2012-09" db="EMBL/GenBank/DDBJ databases">
        <title>The Genome Sequence of Veillonella ratti ACS-216-V-COL6B.</title>
        <authorList>
            <consortium name="The Broad Institute Genome Sequencing Platform"/>
            <person name="Earl A."/>
            <person name="Ward D."/>
            <person name="Feldgarden M."/>
            <person name="Gevers D."/>
            <person name="Saerens B."/>
            <person name="Vaneechoutte M."/>
            <person name="Walker B."/>
            <person name="Young S.K."/>
            <person name="Zeng Q."/>
            <person name="Gargeya S."/>
            <person name="Fitzgerald M."/>
            <person name="Haas B."/>
            <person name="Abouelleil A."/>
            <person name="Alvarado L."/>
            <person name="Arachchi H.M."/>
            <person name="Berlin A."/>
            <person name="Chapman S.B."/>
            <person name="Goldberg J."/>
            <person name="Griggs A."/>
            <person name="Gujja S."/>
            <person name="Hansen M."/>
            <person name="Howarth C."/>
            <person name="Imamovic A."/>
            <person name="Larimer J."/>
            <person name="McCowen C."/>
            <person name="Montmayeur A."/>
            <person name="Murphy C."/>
            <person name="Neiman D."/>
            <person name="Pearson M."/>
            <person name="Priest M."/>
            <person name="Roberts A."/>
            <person name="Saif S."/>
            <person name="Shea T."/>
            <person name="Sisk P."/>
            <person name="Sykes S."/>
            <person name="Wortman J."/>
            <person name="Nusbaum C."/>
            <person name="Birren B."/>
        </authorList>
    </citation>
    <scope>NUCLEOTIDE SEQUENCE [LARGE SCALE GENOMIC DNA]</scope>
    <source>
        <strain evidence="11 12">ACS-216-V-Col6b</strain>
    </source>
</reference>
<accession>K9D2C8</accession>
<evidence type="ECO:0000313" key="11">
    <source>
        <dbReference type="EMBL" id="EKU78433.1"/>
    </source>
</evidence>
<keyword evidence="6 9" id="KW-0378">Hydrolase</keyword>
<name>K9D2C8_9FIRM</name>
<keyword evidence="5 9" id="KW-0255">Endonuclease</keyword>
<evidence type="ECO:0000256" key="10">
    <source>
        <dbReference type="PIRNR" id="PIRNR032582"/>
    </source>
</evidence>
<keyword evidence="4 9" id="KW-0479">Metal-binding</keyword>
<dbReference type="NCBIfam" id="TIGR01573">
    <property type="entry name" value="cas2"/>
    <property type="match status" value="1"/>
</dbReference>
<dbReference type="PANTHER" id="PTHR34405:SF3">
    <property type="entry name" value="CRISPR-ASSOCIATED ENDORIBONUCLEASE CAS2 3"/>
    <property type="match status" value="1"/>
</dbReference>
<dbReference type="PIRSF" id="PIRSF032582">
    <property type="entry name" value="Cas2"/>
    <property type="match status" value="1"/>
</dbReference>
<evidence type="ECO:0000256" key="8">
    <source>
        <dbReference type="ARBA" id="ARBA00023118"/>
    </source>
</evidence>
<comment type="function">
    <text evidence="9">CRISPR (clustered regularly interspaced short palindromic repeat), is an adaptive immune system that provides protection against mobile genetic elements (viruses, transposable elements and conjugative plasmids). CRISPR clusters contain sequences complementary to antecedent mobile elements and target invading nucleic acids. CRISPR clusters are transcribed and processed into CRISPR RNA (crRNA). Functions as a ssRNA-specific endoribonuclease. Involved in the integration of spacer DNA into the CRISPR cassette.</text>
</comment>
<comment type="caution">
    <text evidence="11">The sequence shown here is derived from an EMBL/GenBank/DDBJ whole genome shotgun (WGS) entry which is preliminary data.</text>
</comment>
<dbReference type="InterPro" id="IPR019199">
    <property type="entry name" value="Virulence_VapD/CRISPR_Cas2"/>
</dbReference>
<dbReference type="eggNOG" id="COG1343">
    <property type="taxonomic scope" value="Bacteria"/>
</dbReference>
<evidence type="ECO:0000256" key="1">
    <source>
        <dbReference type="ARBA" id="ARBA00001946"/>
    </source>
</evidence>
<dbReference type="AlphaFoldDB" id="K9D2C8"/>
<keyword evidence="7 9" id="KW-0460">Magnesium</keyword>
<dbReference type="SUPFAM" id="SSF143430">
    <property type="entry name" value="TTP0101/SSO1404-like"/>
    <property type="match status" value="1"/>
</dbReference>
<protein>
    <recommendedName>
        <fullName evidence="9">CRISPR-associated endoribonuclease Cas2</fullName>
        <ecNumber evidence="9">3.1.-.-</ecNumber>
    </recommendedName>
</protein>
<organism evidence="11 12">
    <name type="scientific">Veillonella seminalis ACS-216-V-Col6b</name>
    <dbReference type="NCBI Taxonomy" id="883156"/>
    <lineage>
        <taxon>Bacteria</taxon>
        <taxon>Bacillati</taxon>
        <taxon>Bacillota</taxon>
        <taxon>Negativicutes</taxon>
        <taxon>Veillonellales</taxon>
        <taxon>Veillonellaceae</taxon>
        <taxon>Veillonella</taxon>
    </lineage>
</organism>
<dbReference type="OrthoDB" id="9798176at2"/>
<comment type="cofactor">
    <cofactor evidence="1 9">
        <name>Mg(2+)</name>
        <dbReference type="ChEBI" id="CHEBI:18420"/>
    </cofactor>
</comment>
<dbReference type="Proteomes" id="UP000009891">
    <property type="component" value="Unassembled WGS sequence"/>
</dbReference>
<dbReference type="GO" id="GO:0016787">
    <property type="term" value="F:hydrolase activity"/>
    <property type="evidence" value="ECO:0007669"/>
    <property type="project" value="UniProtKB-KW"/>
</dbReference>
<keyword evidence="12" id="KW-1185">Reference proteome</keyword>
<dbReference type="EMBL" id="AHAF01000005">
    <property type="protein sequence ID" value="EKU78433.1"/>
    <property type="molecule type" value="Genomic_DNA"/>
</dbReference>
<dbReference type="CDD" id="cd09725">
    <property type="entry name" value="Cas2_I_II_III"/>
    <property type="match status" value="1"/>
</dbReference>
<evidence type="ECO:0000256" key="7">
    <source>
        <dbReference type="ARBA" id="ARBA00022842"/>
    </source>
</evidence>
<comment type="similarity">
    <text evidence="2 9 10">Belongs to the CRISPR-associated endoribonuclease Cas2 protein family.</text>
</comment>
<evidence type="ECO:0000256" key="6">
    <source>
        <dbReference type="ARBA" id="ARBA00022801"/>
    </source>
</evidence>
<dbReference type="InterPro" id="IPR021127">
    <property type="entry name" value="CRISPR_associated_Cas2"/>
</dbReference>
<dbReference type="GO" id="GO:0043571">
    <property type="term" value="P:maintenance of CRISPR repeat elements"/>
    <property type="evidence" value="ECO:0007669"/>
    <property type="project" value="UniProtKB-UniRule"/>
</dbReference>
<evidence type="ECO:0000256" key="2">
    <source>
        <dbReference type="ARBA" id="ARBA00009959"/>
    </source>
</evidence>
<dbReference type="GO" id="GO:0004521">
    <property type="term" value="F:RNA endonuclease activity"/>
    <property type="evidence" value="ECO:0007669"/>
    <property type="project" value="UniProtKB-UniRule"/>
</dbReference>
<evidence type="ECO:0000256" key="5">
    <source>
        <dbReference type="ARBA" id="ARBA00022759"/>
    </source>
</evidence>
<dbReference type="HOGENOM" id="CLU_161124_3_1_9"/>
<evidence type="ECO:0000256" key="3">
    <source>
        <dbReference type="ARBA" id="ARBA00022722"/>
    </source>
</evidence>
<dbReference type="Gene3D" id="3.30.70.240">
    <property type="match status" value="1"/>
</dbReference>
<dbReference type="GO" id="GO:0051607">
    <property type="term" value="P:defense response to virus"/>
    <property type="evidence" value="ECO:0007669"/>
    <property type="project" value="UniProtKB-UniRule"/>
</dbReference>
<evidence type="ECO:0000313" key="12">
    <source>
        <dbReference type="Proteomes" id="UP000009891"/>
    </source>
</evidence>
<dbReference type="HAMAP" id="MF_01471">
    <property type="entry name" value="Cas2"/>
    <property type="match status" value="1"/>
</dbReference>
<dbReference type="GO" id="GO:0046872">
    <property type="term" value="F:metal ion binding"/>
    <property type="evidence" value="ECO:0007669"/>
    <property type="project" value="UniProtKB-UniRule"/>
</dbReference>
<comment type="subunit">
    <text evidence="9">Homodimer, forms a heterotetramer with a Cas1 homodimer.</text>
</comment>
<gene>
    <name evidence="9" type="primary">cas2</name>
    <name evidence="11" type="ORF">HMPREF9282_01050</name>
</gene>